<proteinExistence type="predicted"/>
<name>A0A4P8N1P6_9CAUD</name>
<accession>A0A4P8N1P6</accession>
<sequence length="71" mass="8335">MNYLNQSQNLEQFNLLQQKRFHDNLVGDLTNWRPLGGSYESKSSVILRGYYKQVLMIDKMLVRTSKQVVAQ</sequence>
<evidence type="ECO:0000313" key="2">
    <source>
        <dbReference type="Proteomes" id="UP000303026"/>
    </source>
</evidence>
<protein>
    <submittedName>
        <fullName evidence="1">Uncharacterized protein</fullName>
    </submittedName>
</protein>
<organism evidence="1 2">
    <name type="scientific">Rheinheimera phage vB_RspM_Barba12S</name>
    <dbReference type="NCBI Taxonomy" id="2565648"/>
    <lineage>
        <taxon>Viruses</taxon>
        <taxon>Duplodnaviria</taxon>
        <taxon>Heunggongvirae</taxon>
        <taxon>Uroviricota</taxon>
        <taxon>Caudoviricetes</taxon>
        <taxon>Barbavirus</taxon>
        <taxon>Barbavirus barba18A</taxon>
    </lineage>
</organism>
<reference evidence="1 2" key="1">
    <citation type="submission" date="2019-03" db="EMBL/GenBank/DDBJ databases">
        <title>Genomic and seasonal variations among aquatic phages infecting the Baltic Sea Gammaproteobacteria Rheinheimera sp. bal341.</title>
        <authorList>
            <person name="Nilsson E."/>
            <person name="Li K."/>
            <person name="Fridlund J."/>
            <person name="Sulcius S."/>
            <person name="Bunse C."/>
            <person name="Karlsson C.M.G."/>
            <person name="Lindh M."/>
            <person name="Lundin D."/>
            <person name="Pinhassi J."/>
            <person name="Holmfeldt K."/>
        </authorList>
    </citation>
    <scope>NUCLEOTIDE SEQUENCE [LARGE SCALE GENOMIC DNA]</scope>
</reference>
<gene>
    <name evidence="1" type="ORF">Barba12S_gp022</name>
</gene>
<dbReference type="Proteomes" id="UP000303026">
    <property type="component" value="Segment"/>
</dbReference>
<dbReference type="EMBL" id="MK719720">
    <property type="protein sequence ID" value="QCQ60480.1"/>
    <property type="molecule type" value="Genomic_DNA"/>
</dbReference>
<evidence type="ECO:0000313" key="1">
    <source>
        <dbReference type="EMBL" id="QCQ60480.1"/>
    </source>
</evidence>